<dbReference type="Gene3D" id="1.25.40.10">
    <property type="entry name" value="Tetratricopeptide repeat domain"/>
    <property type="match status" value="1"/>
</dbReference>
<evidence type="ECO:0000256" key="5">
    <source>
        <dbReference type="SAM" id="SignalP"/>
    </source>
</evidence>
<name>B8J5I0_ANAD2</name>
<organism evidence="7 8">
    <name type="scientific">Anaeromyxobacter dehalogenans (strain ATCC BAA-258 / DSM 21875 / 2CP-1)</name>
    <dbReference type="NCBI Taxonomy" id="455488"/>
    <lineage>
        <taxon>Bacteria</taxon>
        <taxon>Pseudomonadati</taxon>
        <taxon>Myxococcota</taxon>
        <taxon>Myxococcia</taxon>
        <taxon>Myxococcales</taxon>
        <taxon>Cystobacterineae</taxon>
        <taxon>Anaeromyxobacteraceae</taxon>
        <taxon>Anaeromyxobacter</taxon>
    </lineage>
</organism>
<dbReference type="Pfam" id="PF13525">
    <property type="entry name" value="YfiO"/>
    <property type="match status" value="1"/>
</dbReference>
<dbReference type="AlphaFoldDB" id="B8J5I0"/>
<proteinExistence type="inferred from homology"/>
<dbReference type="InterPro" id="IPR011990">
    <property type="entry name" value="TPR-like_helical_dom_sf"/>
</dbReference>
<evidence type="ECO:0000313" key="8">
    <source>
        <dbReference type="Proteomes" id="UP000007089"/>
    </source>
</evidence>
<dbReference type="InterPro" id="IPR019734">
    <property type="entry name" value="TPR_rpt"/>
</dbReference>
<keyword evidence="7" id="KW-0449">Lipoprotein</keyword>
<gene>
    <name evidence="7" type="ordered locus">A2cp1_3512</name>
</gene>
<evidence type="ECO:0000256" key="2">
    <source>
        <dbReference type="ARBA" id="ARBA00023136"/>
    </source>
</evidence>
<feature type="signal peptide" evidence="5">
    <location>
        <begin position="1"/>
        <end position="18"/>
    </location>
</feature>
<protein>
    <submittedName>
        <fullName evidence="7">Outer membrane assembly lipoprotein YfiO</fullName>
    </submittedName>
</protein>
<dbReference type="EMBL" id="CP001359">
    <property type="protein sequence ID" value="ACL66842.1"/>
    <property type="molecule type" value="Genomic_DNA"/>
</dbReference>
<evidence type="ECO:0000256" key="3">
    <source>
        <dbReference type="ARBA" id="ARBA00023237"/>
    </source>
</evidence>
<dbReference type="SMART" id="SM00028">
    <property type="entry name" value="TPR"/>
    <property type="match status" value="2"/>
</dbReference>
<dbReference type="HAMAP" id="MF_00922">
    <property type="entry name" value="OM_assembly_BamD"/>
    <property type="match status" value="1"/>
</dbReference>
<evidence type="ECO:0000256" key="4">
    <source>
        <dbReference type="PROSITE-ProRule" id="PRU00339"/>
    </source>
</evidence>
<feature type="domain" description="Outer membrane lipoprotein BamD-like" evidence="6">
    <location>
        <begin position="36"/>
        <end position="237"/>
    </location>
</feature>
<keyword evidence="8" id="KW-1185">Reference proteome</keyword>
<keyword evidence="3" id="KW-0998">Cell outer membrane</keyword>
<dbReference type="RefSeq" id="WP_015934634.1">
    <property type="nucleotide sequence ID" value="NC_011891.1"/>
</dbReference>
<keyword evidence="1 5" id="KW-0732">Signal</keyword>
<keyword evidence="2" id="KW-0472">Membrane</keyword>
<accession>B8J5I0</accession>
<dbReference type="InterPro" id="IPR017689">
    <property type="entry name" value="BamD"/>
</dbReference>
<dbReference type="PROSITE" id="PS51257">
    <property type="entry name" value="PROKAR_LIPOPROTEIN"/>
    <property type="match status" value="1"/>
</dbReference>
<feature type="chain" id="PRO_5009008118" evidence="5">
    <location>
        <begin position="19"/>
        <end position="262"/>
    </location>
</feature>
<dbReference type="SUPFAM" id="SSF48452">
    <property type="entry name" value="TPR-like"/>
    <property type="match status" value="1"/>
</dbReference>
<dbReference type="PROSITE" id="PS50005">
    <property type="entry name" value="TPR"/>
    <property type="match status" value="1"/>
</dbReference>
<dbReference type="NCBIfam" id="TIGR03302">
    <property type="entry name" value="OM_YfiO"/>
    <property type="match status" value="1"/>
</dbReference>
<evidence type="ECO:0000313" key="7">
    <source>
        <dbReference type="EMBL" id="ACL66842.1"/>
    </source>
</evidence>
<evidence type="ECO:0000259" key="6">
    <source>
        <dbReference type="Pfam" id="PF13525"/>
    </source>
</evidence>
<feature type="repeat" description="TPR" evidence="4">
    <location>
        <begin position="74"/>
        <end position="107"/>
    </location>
</feature>
<evidence type="ECO:0000256" key="1">
    <source>
        <dbReference type="ARBA" id="ARBA00022729"/>
    </source>
</evidence>
<sequence>MRRNLALAAALSAAVALAACGTKHTTFTGGLKLGKTPEENYQAGMDELKADNFTEAVKFFEFVKTKYPFSKFAALSELRLADVKFKQDRYLEAAEAYKQFVQLHPTHEDVDYAEYRSGLAYFKDAPGDFALFPPASEKDQRQAEKAVQVLTDFVQTRTQSKYLADAKKVLAEAQTRLAAREWYVAEYYYKRSRWAGAAGRYETLVDKYPGSTHEPEALWKLASACLKMDEKHRARKALQTLIVKHPGDARRAEAEKLLASIR</sequence>
<dbReference type="HOGENOM" id="CLU_065982_2_1_7"/>
<reference evidence="7" key="1">
    <citation type="submission" date="2009-01" db="EMBL/GenBank/DDBJ databases">
        <title>Complete sequence of Anaeromyxobacter dehalogenans 2CP-1.</title>
        <authorList>
            <consortium name="US DOE Joint Genome Institute"/>
            <person name="Lucas S."/>
            <person name="Copeland A."/>
            <person name="Lapidus A."/>
            <person name="Glavina del Rio T."/>
            <person name="Dalin E."/>
            <person name="Tice H."/>
            <person name="Bruce D."/>
            <person name="Goodwin L."/>
            <person name="Pitluck S."/>
            <person name="Saunders E."/>
            <person name="Brettin T."/>
            <person name="Detter J.C."/>
            <person name="Han C."/>
            <person name="Larimer F."/>
            <person name="Land M."/>
            <person name="Hauser L."/>
            <person name="Kyrpides N."/>
            <person name="Ovchinnikova G."/>
            <person name="Beliaev A.S."/>
            <person name="Richardson P."/>
        </authorList>
    </citation>
    <scope>NUCLEOTIDE SEQUENCE</scope>
    <source>
        <strain evidence="7">2CP-1</strain>
    </source>
</reference>
<keyword evidence="4" id="KW-0802">TPR repeat</keyword>
<dbReference type="InterPro" id="IPR039565">
    <property type="entry name" value="BamD-like"/>
</dbReference>
<dbReference type="Proteomes" id="UP000007089">
    <property type="component" value="Chromosome"/>
</dbReference>
<dbReference type="KEGG" id="acp:A2cp1_3512"/>